<proteinExistence type="predicted"/>
<keyword evidence="3" id="KW-1185">Reference proteome</keyword>
<evidence type="ECO:0000313" key="3">
    <source>
        <dbReference type="Proteomes" id="UP000198892"/>
    </source>
</evidence>
<organism evidence="2 3">
    <name type="scientific">Salibacterium halotolerans</name>
    <dbReference type="NCBI Taxonomy" id="1884432"/>
    <lineage>
        <taxon>Bacteria</taxon>
        <taxon>Bacillati</taxon>
        <taxon>Bacillota</taxon>
        <taxon>Bacilli</taxon>
        <taxon>Bacillales</taxon>
        <taxon>Bacillaceae</taxon>
    </lineage>
</organism>
<name>A0A1I5S6X1_9BACI</name>
<accession>A0A1I5S6X1</accession>
<dbReference type="STRING" id="1884432.SAMN05518683_10872"/>
<keyword evidence="1" id="KW-0812">Transmembrane</keyword>
<feature type="transmembrane region" description="Helical" evidence="1">
    <location>
        <begin position="31"/>
        <end position="48"/>
    </location>
</feature>
<evidence type="ECO:0000256" key="1">
    <source>
        <dbReference type="SAM" id="Phobius"/>
    </source>
</evidence>
<dbReference type="InterPro" id="IPR020258">
    <property type="entry name" value="Uncharacterised_YbeF"/>
</dbReference>
<dbReference type="EMBL" id="FOXD01000008">
    <property type="protein sequence ID" value="SFP66454.1"/>
    <property type="molecule type" value="Genomic_DNA"/>
</dbReference>
<protein>
    <submittedName>
        <fullName evidence="2">Uncharacterized protein</fullName>
    </submittedName>
</protein>
<evidence type="ECO:0000313" key="2">
    <source>
        <dbReference type="EMBL" id="SFP66454.1"/>
    </source>
</evidence>
<gene>
    <name evidence="2" type="ORF">SAMN05518683_10872</name>
</gene>
<sequence>MHEHHRADCRCFPVATVAAGIFGRLLFKNNIIMPAVVFAAGFGGRLLWYNATFLVWVIVYTLLALLAGYLVDLVIRLRSWTNAGK</sequence>
<dbReference type="AlphaFoldDB" id="A0A1I5S6X1"/>
<feature type="transmembrane region" description="Helical" evidence="1">
    <location>
        <begin position="54"/>
        <end position="75"/>
    </location>
</feature>
<keyword evidence="1" id="KW-0472">Membrane</keyword>
<reference evidence="3" key="1">
    <citation type="submission" date="2016-10" db="EMBL/GenBank/DDBJ databases">
        <authorList>
            <person name="Varghese N."/>
            <person name="Submissions S."/>
        </authorList>
    </citation>
    <scope>NUCLEOTIDE SEQUENCE [LARGE SCALE GENOMIC DNA]</scope>
    <source>
        <strain evidence="3">S7</strain>
    </source>
</reference>
<dbReference type="Pfam" id="PF10852">
    <property type="entry name" value="DUF2651"/>
    <property type="match status" value="1"/>
</dbReference>
<dbReference type="Proteomes" id="UP000198892">
    <property type="component" value="Unassembled WGS sequence"/>
</dbReference>
<keyword evidence="1" id="KW-1133">Transmembrane helix</keyword>